<comment type="subcellular location">
    <subcellularLocation>
        <location evidence="1">Cytoplasm</location>
        <location evidence="1">Cytoskeleton</location>
    </subcellularLocation>
</comment>
<accession>A0A099P0T8</accession>
<evidence type="ECO:0000256" key="5">
    <source>
        <dbReference type="ARBA" id="ARBA00022840"/>
    </source>
</evidence>
<dbReference type="eggNOG" id="KOG0243">
    <property type="taxonomic scope" value="Eukaryota"/>
</dbReference>
<gene>
    <name evidence="14" type="ORF">JL09_g3056</name>
</gene>
<comment type="caution">
    <text evidence="14">The sequence shown here is derived from an EMBL/GenBank/DDBJ whole genome shotgun (WGS) entry which is preliminary data.</text>
</comment>
<dbReference type="EMBL" id="JQFK01000029">
    <property type="protein sequence ID" value="KGK37787.1"/>
    <property type="molecule type" value="Genomic_DNA"/>
</dbReference>
<dbReference type="Proteomes" id="UP000029867">
    <property type="component" value="Unassembled WGS sequence"/>
</dbReference>
<dbReference type="PROSITE" id="PS00411">
    <property type="entry name" value="KINESIN_MOTOR_1"/>
    <property type="match status" value="1"/>
</dbReference>
<keyword evidence="11" id="KW-0175">Coiled coil</keyword>
<dbReference type="GO" id="GO:0007018">
    <property type="term" value="P:microtubule-based movement"/>
    <property type="evidence" value="ECO:0007669"/>
    <property type="project" value="InterPro"/>
</dbReference>
<dbReference type="Pfam" id="PF00225">
    <property type="entry name" value="Kinesin"/>
    <property type="match status" value="1"/>
</dbReference>
<dbReference type="GO" id="GO:0000073">
    <property type="term" value="P:initial mitotic spindle pole body separation"/>
    <property type="evidence" value="ECO:0007669"/>
    <property type="project" value="TreeGrafter"/>
</dbReference>
<dbReference type="PROSITE" id="PS50067">
    <property type="entry name" value="KINESIN_MOTOR_2"/>
    <property type="match status" value="1"/>
</dbReference>
<dbReference type="AlphaFoldDB" id="A0A099P0T8"/>
<evidence type="ECO:0000256" key="6">
    <source>
        <dbReference type="ARBA" id="ARBA00023175"/>
    </source>
</evidence>
<dbReference type="SUPFAM" id="SSF52540">
    <property type="entry name" value="P-loop containing nucleoside triphosphate hydrolases"/>
    <property type="match status" value="1"/>
</dbReference>
<protein>
    <recommendedName>
        <fullName evidence="10">Kinesin-like protein</fullName>
    </recommendedName>
</protein>
<evidence type="ECO:0000256" key="4">
    <source>
        <dbReference type="ARBA" id="ARBA00022741"/>
    </source>
</evidence>
<keyword evidence="3 10" id="KW-0493">Microtubule</keyword>
<evidence type="ECO:0000259" key="13">
    <source>
        <dbReference type="PROSITE" id="PS50067"/>
    </source>
</evidence>
<dbReference type="GO" id="GO:0072686">
    <property type="term" value="C:mitotic spindle"/>
    <property type="evidence" value="ECO:0007669"/>
    <property type="project" value="TreeGrafter"/>
</dbReference>
<dbReference type="InterPro" id="IPR036961">
    <property type="entry name" value="Kinesin_motor_dom_sf"/>
</dbReference>
<comment type="similarity">
    <text evidence="8">Belongs to the TRAFAC class myosin-kinesin ATPase superfamily. Kinesin family. KIN-5/BimC subfamily.</text>
</comment>
<dbReference type="InterPro" id="IPR001752">
    <property type="entry name" value="Kinesin_motor_dom"/>
</dbReference>
<evidence type="ECO:0000256" key="2">
    <source>
        <dbReference type="ARBA" id="ARBA00022490"/>
    </source>
</evidence>
<evidence type="ECO:0000256" key="11">
    <source>
        <dbReference type="SAM" id="Coils"/>
    </source>
</evidence>
<dbReference type="InterPro" id="IPR027417">
    <property type="entry name" value="P-loop_NTPase"/>
</dbReference>
<evidence type="ECO:0000256" key="1">
    <source>
        <dbReference type="ARBA" id="ARBA00004245"/>
    </source>
</evidence>
<feature type="coiled-coil region" evidence="11">
    <location>
        <begin position="436"/>
        <end position="484"/>
    </location>
</feature>
<keyword evidence="6 9" id="KW-0505">Motor protein</keyword>
<evidence type="ECO:0000256" key="9">
    <source>
        <dbReference type="PROSITE-ProRule" id="PRU00283"/>
    </source>
</evidence>
<dbReference type="GO" id="GO:0005634">
    <property type="term" value="C:nucleus"/>
    <property type="evidence" value="ECO:0007669"/>
    <property type="project" value="TreeGrafter"/>
</dbReference>
<dbReference type="GO" id="GO:0005876">
    <property type="term" value="C:spindle microtubule"/>
    <property type="evidence" value="ECO:0007669"/>
    <property type="project" value="TreeGrafter"/>
</dbReference>
<dbReference type="InterPro" id="IPR019821">
    <property type="entry name" value="Kinesin_motor_CS"/>
</dbReference>
<dbReference type="HOGENOM" id="CLU_001485_33_3_1"/>
<keyword evidence="7" id="KW-0206">Cytoskeleton</keyword>
<feature type="region of interest" description="Disordered" evidence="12">
    <location>
        <begin position="808"/>
        <end position="859"/>
    </location>
</feature>
<organism evidence="14 15">
    <name type="scientific">Pichia kudriavzevii</name>
    <name type="common">Yeast</name>
    <name type="synonym">Issatchenkia orientalis</name>
    <dbReference type="NCBI Taxonomy" id="4909"/>
    <lineage>
        <taxon>Eukaryota</taxon>
        <taxon>Fungi</taxon>
        <taxon>Dikarya</taxon>
        <taxon>Ascomycota</taxon>
        <taxon>Saccharomycotina</taxon>
        <taxon>Pichiomycetes</taxon>
        <taxon>Pichiales</taxon>
        <taxon>Pichiaceae</taxon>
        <taxon>Pichia</taxon>
    </lineage>
</organism>
<dbReference type="InterPro" id="IPR047149">
    <property type="entry name" value="KIF11-like"/>
</dbReference>
<evidence type="ECO:0000256" key="7">
    <source>
        <dbReference type="ARBA" id="ARBA00023212"/>
    </source>
</evidence>
<name>A0A099P0T8_PICKU</name>
<keyword evidence="2" id="KW-0963">Cytoplasm</keyword>
<keyword evidence="5 9" id="KW-0067">ATP-binding</keyword>
<dbReference type="GO" id="GO:0005524">
    <property type="term" value="F:ATP binding"/>
    <property type="evidence" value="ECO:0007669"/>
    <property type="project" value="UniProtKB-UniRule"/>
</dbReference>
<evidence type="ECO:0000256" key="8">
    <source>
        <dbReference type="ARBA" id="ARBA00034704"/>
    </source>
</evidence>
<dbReference type="Gene3D" id="3.40.850.10">
    <property type="entry name" value="Kinesin motor domain"/>
    <property type="match status" value="1"/>
</dbReference>
<evidence type="ECO:0000256" key="12">
    <source>
        <dbReference type="SAM" id="MobiDB-lite"/>
    </source>
</evidence>
<dbReference type="GO" id="GO:0008017">
    <property type="term" value="F:microtubule binding"/>
    <property type="evidence" value="ECO:0007669"/>
    <property type="project" value="InterPro"/>
</dbReference>
<feature type="binding site" evidence="9">
    <location>
        <begin position="129"/>
        <end position="136"/>
    </location>
    <ligand>
        <name>ATP</name>
        <dbReference type="ChEBI" id="CHEBI:30616"/>
    </ligand>
</feature>
<evidence type="ECO:0000313" key="15">
    <source>
        <dbReference type="Proteomes" id="UP000029867"/>
    </source>
</evidence>
<dbReference type="PRINTS" id="PR00380">
    <property type="entry name" value="KINESINHEAVY"/>
</dbReference>
<dbReference type="VEuPathDB" id="FungiDB:C5L36_0A05690"/>
<dbReference type="PANTHER" id="PTHR47970:SF12">
    <property type="entry name" value="KINESIN FAMILY MEMBER 11"/>
    <property type="match status" value="1"/>
</dbReference>
<sequence length="859" mass="98044">MIRGKEVPRRRSSIQSHSMISKSSNVSRIEDVSLFTESINVIVRCRGRGYMDDEQNSPNVVFIDSEKPHEVKIQVPEDLKEEKIEPSRTYRLDQVYGPTTDQMTFFQNAAEGICDDFLRGFNCTIFAYGQTGAGKTYTMCGKVRDDSLTPESGIIPRCLKRLFEHETDNLILKCSFVEIYNEVLKDLLSDGKNDKNLSIYEHNKIIKIKSLEEFYIKDFQDAMRTFRIGLNRKKIASTKMNDNSSRSHTIFTIHLMKRKPNGSEFQFAKMNLVDLAGSENIARSGSVNQRAREAGSVNQSLLTLGRVINSLVDGSNFIPYRESKLTRLLQDSLGGKTKTILVANIAPTLKDLHASVSTLEYASKAKNIQNSAQIGGSVSEEFVINDLVEENRKLKLDLMATRRRENCIVLDDSNYKEMYLSQQTLKEEVEELRGFRLSLLNQLDNQMRKLEQEKNENMVLSESISNLETKVVECENKIRKQQESELIWRHKCNELYSSYCKQLSSIYESQIDMRAILSSKILTCLVDINSNIEFEKPNHNAMSGISEELRKIFSMIEESSKLDSMLKSSIVNIESTLRELKGDTLNSLGSSKNSISELSAIFNSQFTSNNQFGEFLETFMAEETYLSVIQDSMRERIDAFKEHFTQKLENLITENLHDQHFRIIEKLNTKLKPQKHKWSEDSLRFKVKHDSTADQLDKTLETTQLKSQEHIDKLLSTVRNHNEVQAELTDSILGISQMASPIHGSLDKLNTDLLYRDDQATSTFNYVKENINELENIISDVLNRDNGGLEESKSSGVQKLYDVLDKSLPGTPLKDQTHTPTQKLNTSPLRSNTSIKALARSPLRVKRRTSELGPSKRQK</sequence>
<keyword evidence="4 9" id="KW-0547">Nucleotide-binding</keyword>
<dbReference type="GO" id="GO:0008574">
    <property type="term" value="F:plus-end-directed microtubule motor activity"/>
    <property type="evidence" value="ECO:0007669"/>
    <property type="project" value="TreeGrafter"/>
</dbReference>
<feature type="compositionally biased region" description="Polar residues" evidence="12">
    <location>
        <begin position="818"/>
        <end position="835"/>
    </location>
</feature>
<dbReference type="FunFam" id="3.40.850.10:FF:000019">
    <property type="entry name" value="Kinesin-like protein KIN-5D"/>
    <property type="match status" value="1"/>
</dbReference>
<proteinExistence type="inferred from homology"/>
<reference evidence="15" key="1">
    <citation type="journal article" date="2014" name="Microb. Cell Fact.">
        <title>Exploiting Issatchenkia orientalis SD108 for succinic acid production.</title>
        <authorList>
            <person name="Xiao H."/>
            <person name="Shao Z."/>
            <person name="Jiang Y."/>
            <person name="Dole S."/>
            <person name="Zhao H."/>
        </authorList>
    </citation>
    <scope>NUCLEOTIDE SEQUENCE [LARGE SCALE GENOMIC DNA]</scope>
    <source>
        <strain evidence="15">SD108</strain>
    </source>
</reference>
<evidence type="ECO:0000313" key="14">
    <source>
        <dbReference type="EMBL" id="KGK37787.1"/>
    </source>
</evidence>
<evidence type="ECO:0000256" key="10">
    <source>
        <dbReference type="RuleBase" id="RU000394"/>
    </source>
</evidence>
<evidence type="ECO:0000256" key="3">
    <source>
        <dbReference type="ARBA" id="ARBA00022701"/>
    </source>
</evidence>
<dbReference type="SMART" id="SM00129">
    <property type="entry name" value="KISc"/>
    <property type="match status" value="1"/>
</dbReference>
<dbReference type="PANTHER" id="PTHR47970">
    <property type="entry name" value="KINESIN-LIKE PROTEIN KIF11"/>
    <property type="match status" value="1"/>
</dbReference>
<feature type="domain" description="Kinesin motor" evidence="13">
    <location>
        <begin position="38"/>
        <end position="368"/>
    </location>
</feature>
<feature type="region of interest" description="Disordered" evidence="12">
    <location>
        <begin position="1"/>
        <end position="20"/>
    </location>
</feature>